<gene>
    <name evidence="3" type="ORF">GJV82_02235</name>
    <name evidence="4" type="ORF">GYH36_07430</name>
</gene>
<dbReference type="RefSeq" id="WP_024838866.1">
    <property type="nucleotide sequence ID" value="NZ_JAAFAN010000018.1"/>
</dbReference>
<dbReference type="AlphaFoldDB" id="A0A6N7ZEA9"/>
<evidence type="ECO:0000259" key="2">
    <source>
        <dbReference type="Pfam" id="PF13581"/>
    </source>
</evidence>
<dbReference type="EMBL" id="WMKA01000003">
    <property type="protein sequence ID" value="MTG87777.1"/>
    <property type="molecule type" value="Genomic_DNA"/>
</dbReference>
<keyword evidence="1" id="KW-0418">Kinase</keyword>
<name>A0A6N7ZEA9_9MICO</name>
<proteinExistence type="predicted"/>
<dbReference type="GO" id="GO:0004674">
    <property type="term" value="F:protein serine/threonine kinase activity"/>
    <property type="evidence" value="ECO:0007669"/>
    <property type="project" value="UniProtKB-KW"/>
</dbReference>
<dbReference type="InterPro" id="IPR036890">
    <property type="entry name" value="HATPase_C_sf"/>
</dbReference>
<evidence type="ECO:0000313" key="3">
    <source>
        <dbReference type="EMBL" id="MTG87777.1"/>
    </source>
</evidence>
<evidence type="ECO:0000256" key="1">
    <source>
        <dbReference type="ARBA" id="ARBA00022527"/>
    </source>
</evidence>
<accession>A0A6N7ZEA9</accession>
<reference evidence="4 6" key="3">
    <citation type="journal article" date="2021" name="Arch. Microbiol.">
        <title>Cellulosimicrobium fucosivorans sp. nov., isolated from San Elijo Lagoon, contains a fucose metabolic pathway linked to carotenoid production.</title>
        <authorList>
            <person name="Aviles F.A."/>
            <person name="Kyndt J.A."/>
        </authorList>
    </citation>
    <scope>NUCLEOTIDE SEQUENCE [LARGE SCALE GENOMIC DNA]</scope>
    <source>
        <strain evidence="4 6">SE3</strain>
    </source>
</reference>
<dbReference type="Proteomes" id="UP000471672">
    <property type="component" value="Unassembled WGS sequence"/>
</dbReference>
<comment type="caution">
    <text evidence="3">The sequence shown here is derived from an EMBL/GenBank/DDBJ whole genome shotgun (WGS) entry which is preliminary data.</text>
</comment>
<feature type="domain" description="Histidine kinase/HSP90-like ATPase" evidence="2">
    <location>
        <begin position="24"/>
        <end position="138"/>
    </location>
</feature>
<organism evidence="3 5">
    <name type="scientific">Cellulosimicrobium composti</name>
    <dbReference type="NCBI Taxonomy" id="2672572"/>
    <lineage>
        <taxon>Bacteria</taxon>
        <taxon>Bacillati</taxon>
        <taxon>Actinomycetota</taxon>
        <taxon>Actinomycetes</taxon>
        <taxon>Micrococcales</taxon>
        <taxon>Promicromonosporaceae</taxon>
        <taxon>Cellulosimicrobium</taxon>
    </lineage>
</organism>
<dbReference type="GO" id="GO:0005524">
    <property type="term" value="F:ATP binding"/>
    <property type="evidence" value="ECO:0007669"/>
    <property type="project" value="UniProtKB-KW"/>
</dbReference>
<reference evidence="4" key="2">
    <citation type="submission" date="2020-01" db="EMBL/GenBank/DDBJ databases">
        <authorList>
            <person name="Aviles F."/>
            <person name="Meyer T.E."/>
            <person name="Kyndt J.A."/>
        </authorList>
    </citation>
    <scope>NUCLEOTIDE SEQUENCE</scope>
    <source>
        <strain evidence="4">SE3</strain>
    </source>
</reference>
<dbReference type="Gene3D" id="3.30.565.10">
    <property type="entry name" value="Histidine kinase-like ATPase, C-terminal domain"/>
    <property type="match status" value="1"/>
</dbReference>
<dbReference type="EMBL" id="JAAFAN010000018">
    <property type="protein sequence ID" value="NDO89292.1"/>
    <property type="molecule type" value="Genomic_DNA"/>
</dbReference>
<keyword evidence="1" id="KW-0808">Transferase</keyword>
<keyword evidence="3" id="KW-0067">ATP-binding</keyword>
<evidence type="ECO:0000313" key="6">
    <source>
        <dbReference type="Proteomes" id="UP000471672"/>
    </source>
</evidence>
<reference evidence="3 5" key="1">
    <citation type="submission" date="2019-11" db="EMBL/GenBank/DDBJ databases">
        <title>Cellulosimicrobium composti sp. nov. isolated from a compost.</title>
        <authorList>
            <person name="Yang Y."/>
        </authorList>
    </citation>
    <scope>NUCLEOTIDE SEQUENCE [LARGE SCALE GENOMIC DNA]</scope>
    <source>
        <strain evidence="3 5">BIT-GX5</strain>
    </source>
</reference>
<dbReference type="Proteomes" id="UP000440668">
    <property type="component" value="Unassembled WGS sequence"/>
</dbReference>
<dbReference type="Pfam" id="PF13581">
    <property type="entry name" value="HATPase_c_2"/>
    <property type="match status" value="1"/>
</dbReference>
<keyword evidence="6" id="KW-1185">Reference proteome</keyword>
<dbReference type="SUPFAM" id="SSF55874">
    <property type="entry name" value="ATPase domain of HSP90 chaperone/DNA topoisomerase II/histidine kinase"/>
    <property type="match status" value="1"/>
</dbReference>
<evidence type="ECO:0000313" key="4">
    <source>
        <dbReference type="EMBL" id="NDO89292.1"/>
    </source>
</evidence>
<dbReference type="InterPro" id="IPR003594">
    <property type="entry name" value="HATPase_dom"/>
</dbReference>
<keyword evidence="1" id="KW-0723">Serine/threonine-protein kinase</keyword>
<dbReference type="InterPro" id="IPR050267">
    <property type="entry name" value="Anti-sigma-factor_SerPK"/>
</dbReference>
<protein>
    <submittedName>
        <fullName evidence="3">ATP-binding protein</fullName>
    </submittedName>
</protein>
<sequence length="158" mass="16663">MSVAHAAVPPGFVEIGAWPLRGLTDLAALRQGLHHMLTGGPLPQDRALEATPERIVLVASELATNALRHGLPPTRVRLLSDGRELVVDVVDHSPDVPPVVAGRRSPGAGGFGLVLAQRAATCVGWCRTGTGEKHVWARFDVPVFRAGASARSALLPVR</sequence>
<evidence type="ECO:0000313" key="5">
    <source>
        <dbReference type="Proteomes" id="UP000440668"/>
    </source>
</evidence>
<dbReference type="CDD" id="cd16936">
    <property type="entry name" value="HATPase_RsbW-like"/>
    <property type="match status" value="1"/>
</dbReference>
<dbReference type="PANTHER" id="PTHR35526:SF3">
    <property type="entry name" value="ANTI-SIGMA-F FACTOR RSBW"/>
    <property type="match status" value="1"/>
</dbReference>
<dbReference type="PANTHER" id="PTHR35526">
    <property type="entry name" value="ANTI-SIGMA-F FACTOR RSBW-RELATED"/>
    <property type="match status" value="1"/>
</dbReference>
<keyword evidence="3" id="KW-0547">Nucleotide-binding</keyword>